<gene>
    <name evidence="4" type="ORF">HYC85_000327</name>
</gene>
<organism evidence="4 5">
    <name type="scientific">Camellia sinensis</name>
    <name type="common">Tea plant</name>
    <name type="synonym">Thea sinensis</name>
    <dbReference type="NCBI Taxonomy" id="4442"/>
    <lineage>
        <taxon>Eukaryota</taxon>
        <taxon>Viridiplantae</taxon>
        <taxon>Streptophyta</taxon>
        <taxon>Embryophyta</taxon>
        <taxon>Tracheophyta</taxon>
        <taxon>Spermatophyta</taxon>
        <taxon>Magnoliopsida</taxon>
        <taxon>eudicotyledons</taxon>
        <taxon>Gunneridae</taxon>
        <taxon>Pentapetalae</taxon>
        <taxon>asterids</taxon>
        <taxon>Ericales</taxon>
        <taxon>Theaceae</taxon>
        <taxon>Camellia</taxon>
    </lineage>
</organism>
<dbReference type="PANTHER" id="PTHR33018">
    <property type="entry name" value="OS10G0338966 PROTEIN-RELATED"/>
    <property type="match status" value="1"/>
</dbReference>
<dbReference type="Pfam" id="PF26133">
    <property type="entry name" value="DUF8039"/>
    <property type="match status" value="1"/>
</dbReference>
<reference evidence="5" key="1">
    <citation type="journal article" date="2020" name="Nat. Commun.">
        <title>Genome assembly of wild tea tree DASZ reveals pedigree and selection history of tea varieties.</title>
        <authorList>
            <person name="Zhang W."/>
            <person name="Zhang Y."/>
            <person name="Qiu H."/>
            <person name="Guo Y."/>
            <person name="Wan H."/>
            <person name="Zhang X."/>
            <person name="Scossa F."/>
            <person name="Alseekh S."/>
            <person name="Zhang Q."/>
            <person name="Wang P."/>
            <person name="Xu L."/>
            <person name="Schmidt M.H."/>
            <person name="Jia X."/>
            <person name="Li D."/>
            <person name="Zhu A."/>
            <person name="Guo F."/>
            <person name="Chen W."/>
            <person name="Ni D."/>
            <person name="Usadel B."/>
            <person name="Fernie A.R."/>
            <person name="Wen W."/>
        </authorList>
    </citation>
    <scope>NUCLEOTIDE SEQUENCE [LARGE SCALE GENOMIC DNA]</scope>
    <source>
        <strain evidence="5">cv. G240</strain>
    </source>
</reference>
<sequence length="507" mass="57363">MHVTGYKDKNPVFTDMSYYGVIIEIWQLDYNMFKIPVFKCDWVDNTKGIRVDELGFTLVELGRIGHKDDPFILASQAKQVFYVQDQLDPRWMDTSHVLPTDGEDAWLPATEPTSNKRKGRGSTTLPDVIKDRSSGVRKAIDYNENGQLIGNNSIKCSSYHGVLARTMIPICYKDWFEVPVELKEKLWSCVEKRMTGSIEDLDRSVLWKKARQNKNGEYDDKTIMEQAARIDELTKQKSDGSLKTEGCNDILTMALGTPESSSRVRGVGNSVTPSTYFHLPRRGNQSHWEKKCNDLEAVVVQLQTRLSAVEQQIPYTPESEHVSSNILRSGYEGNFQPDFLLTENRVRTKDDIPPQALTQKIIKSKCSNTLKSGGRGNFQHDSLLAENMVRTKDDIPSQDPKQNKRKGKPCKLAIGSIENIVAHGTVYERIEHNEAIHTVPLGESNVRVSVEVVIQKDAPLPIPIPDEMFIVGEAVGFFVAWPKNLVLVGDEEMKSQCDEKMFDFVFC</sequence>
<dbReference type="PANTHER" id="PTHR33018:SF31">
    <property type="entry name" value="TRANSPOSASE, PTTA_EN_SPM, PLANT"/>
    <property type="match status" value="1"/>
</dbReference>
<accession>A0A7J7I4T3</accession>
<name>A0A7J7I4T3_CAMSI</name>
<dbReference type="Proteomes" id="UP000593564">
    <property type="component" value="Unassembled WGS sequence"/>
</dbReference>
<evidence type="ECO:0000259" key="2">
    <source>
        <dbReference type="Pfam" id="PF13952"/>
    </source>
</evidence>
<dbReference type="AlphaFoldDB" id="A0A7J7I4T3"/>
<feature type="domain" description="DUF8039" evidence="3">
    <location>
        <begin position="406"/>
        <end position="487"/>
    </location>
</feature>
<dbReference type="InterPro" id="IPR025312">
    <property type="entry name" value="DUF4216"/>
</dbReference>
<proteinExistence type="predicted"/>
<evidence type="ECO:0000259" key="3">
    <source>
        <dbReference type="Pfam" id="PF26133"/>
    </source>
</evidence>
<reference evidence="4 5" key="2">
    <citation type="submission" date="2020-07" db="EMBL/GenBank/DDBJ databases">
        <title>Genome assembly of wild tea tree DASZ reveals pedigree and selection history of tea varieties.</title>
        <authorList>
            <person name="Zhang W."/>
        </authorList>
    </citation>
    <scope>NUCLEOTIDE SEQUENCE [LARGE SCALE GENOMIC DNA]</scope>
    <source>
        <strain evidence="5">cv. G240</strain>
        <tissue evidence="4">Leaf</tissue>
    </source>
</reference>
<evidence type="ECO:0000256" key="1">
    <source>
        <dbReference type="SAM" id="MobiDB-lite"/>
    </source>
</evidence>
<dbReference type="Pfam" id="PF13952">
    <property type="entry name" value="DUF4216"/>
    <property type="match status" value="1"/>
</dbReference>
<dbReference type="InterPro" id="IPR058352">
    <property type="entry name" value="DUF8039"/>
</dbReference>
<feature type="region of interest" description="Disordered" evidence="1">
    <location>
        <begin position="102"/>
        <end position="127"/>
    </location>
</feature>
<protein>
    <recommendedName>
        <fullName evidence="6">DUF4216 domain-containing protein</fullName>
    </recommendedName>
</protein>
<evidence type="ECO:0008006" key="6">
    <source>
        <dbReference type="Google" id="ProtNLM"/>
    </source>
</evidence>
<comment type="caution">
    <text evidence="4">The sequence shown here is derived from an EMBL/GenBank/DDBJ whole genome shotgun (WGS) entry which is preliminary data.</text>
</comment>
<evidence type="ECO:0000313" key="5">
    <source>
        <dbReference type="Proteomes" id="UP000593564"/>
    </source>
</evidence>
<dbReference type="EMBL" id="JACBKZ010000001">
    <property type="protein sequence ID" value="KAF5959118.1"/>
    <property type="molecule type" value="Genomic_DNA"/>
</dbReference>
<keyword evidence="5" id="KW-1185">Reference proteome</keyword>
<feature type="domain" description="DUF4216" evidence="2">
    <location>
        <begin position="26"/>
        <end position="91"/>
    </location>
</feature>
<evidence type="ECO:0000313" key="4">
    <source>
        <dbReference type="EMBL" id="KAF5959118.1"/>
    </source>
</evidence>